<dbReference type="InterPro" id="IPR008007">
    <property type="entry name" value="Peptidase_M42"/>
</dbReference>
<name>A0A449AHZ9_9BACT</name>
<keyword evidence="4 8" id="KW-0479">Metal-binding</keyword>
<feature type="active site" description="Proton acceptor" evidence="7">
    <location>
        <position position="217"/>
    </location>
</feature>
<dbReference type="GO" id="GO:0046872">
    <property type="term" value="F:metal ion binding"/>
    <property type="evidence" value="ECO:0007669"/>
    <property type="project" value="UniProtKB-UniRule"/>
</dbReference>
<evidence type="ECO:0000313" key="9">
    <source>
        <dbReference type="EMBL" id="VEU64627.1"/>
    </source>
</evidence>
<protein>
    <submittedName>
        <fullName evidence="9">Aminopeptidase ysdC</fullName>
        <ecNumber evidence="9">3.4.11.-</ecNumber>
    </submittedName>
</protein>
<evidence type="ECO:0000313" key="10">
    <source>
        <dbReference type="Proteomes" id="UP000289506"/>
    </source>
</evidence>
<feature type="binding site" evidence="8">
    <location>
        <position position="240"/>
    </location>
    <ligand>
        <name>Zn(2+)</name>
        <dbReference type="ChEBI" id="CHEBI:29105"/>
        <label>1</label>
    </ligand>
</feature>
<dbReference type="Gene3D" id="3.40.630.10">
    <property type="entry name" value="Zn peptidases"/>
    <property type="match status" value="1"/>
</dbReference>
<evidence type="ECO:0000256" key="8">
    <source>
        <dbReference type="PIRSR" id="PIRSR001123-2"/>
    </source>
</evidence>
<dbReference type="PANTHER" id="PTHR32481:SF0">
    <property type="entry name" value="AMINOPEPTIDASE YPDE-RELATED"/>
    <property type="match status" value="1"/>
</dbReference>
<keyword evidence="2 9" id="KW-0031">Aminopeptidase</keyword>
<evidence type="ECO:0000256" key="6">
    <source>
        <dbReference type="PIRNR" id="PIRNR001123"/>
    </source>
</evidence>
<feature type="binding site" evidence="8">
    <location>
        <position position="185"/>
    </location>
    <ligand>
        <name>Zn(2+)</name>
        <dbReference type="ChEBI" id="CHEBI:29105"/>
        <label>2</label>
    </ligand>
</feature>
<dbReference type="PIRSF" id="PIRSF001123">
    <property type="entry name" value="PepA_GA"/>
    <property type="match status" value="1"/>
</dbReference>
<dbReference type="SUPFAM" id="SSF101821">
    <property type="entry name" value="Aminopeptidase/glucanase lid domain"/>
    <property type="match status" value="1"/>
</dbReference>
<keyword evidence="5 9" id="KW-0378">Hydrolase</keyword>
<dbReference type="SUPFAM" id="SSF53187">
    <property type="entry name" value="Zn-dependent exopeptidases"/>
    <property type="match status" value="1"/>
</dbReference>
<dbReference type="Pfam" id="PF05343">
    <property type="entry name" value="Peptidase_M42"/>
    <property type="match status" value="1"/>
</dbReference>
<dbReference type="Proteomes" id="UP000289506">
    <property type="component" value="Plasmid 13"/>
</dbReference>
<keyword evidence="9" id="KW-0614">Plasmid</keyword>
<evidence type="ECO:0000256" key="5">
    <source>
        <dbReference type="ARBA" id="ARBA00022801"/>
    </source>
</evidence>
<evidence type="ECO:0000256" key="4">
    <source>
        <dbReference type="ARBA" id="ARBA00022723"/>
    </source>
</evidence>
<feature type="binding site" evidence="8">
    <location>
        <position position="185"/>
    </location>
    <ligand>
        <name>Zn(2+)</name>
        <dbReference type="ChEBI" id="CHEBI:29105"/>
        <label>1</label>
    </ligand>
</feature>
<dbReference type="Gene3D" id="2.40.30.40">
    <property type="entry name" value="Peptidase M42, domain 2"/>
    <property type="match status" value="1"/>
</dbReference>
<dbReference type="AlphaFoldDB" id="A0A449AHZ9"/>
<comment type="similarity">
    <text evidence="1 6">Belongs to the peptidase M42 family.</text>
</comment>
<keyword evidence="3" id="KW-0645">Protease</keyword>
<evidence type="ECO:0000256" key="2">
    <source>
        <dbReference type="ARBA" id="ARBA00022438"/>
    </source>
</evidence>
<dbReference type="GO" id="GO:0006508">
    <property type="term" value="P:proteolysis"/>
    <property type="evidence" value="ECO:0007669"/>
    <property type="project" value="UniProtKB-KW"/>
</dbReference>
<dbReference type="EC" id="3.4.11.-" evidence="9"/>
<feature type="binding site" evidence="8">
    <location>
        <position position="218"/>
    </location>
    <ligand>
        <name>Zn(2+)</name>
        <dbReference type="ChEBI" id="CHEBI:29105"/>
        <label>2</label>
    </ligand>
</feature>
<dbReference type="RefSeq" id="WP_129720537.1">
    <property type="nucleotide sequence ID" value="NZ_LR214986.1"/>
</dbReference>
<dbReference type="GO" id="GO:0004177">
    <property type="term" value="F:aminopeptidase activity"/>
    <property type="evidence" value="ECO:0007669"/>
    <property type="project" value="UniProtKB-UniRule"/>
</dbReference>
<dbReference type="PANTHER" id="PTHR32481">
    <property type="entry name" value="AMINOPEPTIDASE"/>
    <property type="match status" value="1"/>
</dbReference>
<dbReference type="InterPro" id="IPR023367">
    <property type="entry name" value="Peptidase_M42_dom2"/>
</dbReference>
<evidence type="ECO:0000256" key="1">
    <source>
        <dbReference type="ARBA" id="ARBA00006272"/>
    </source>
</evidence>
<proteinExistence type="inferred from homology"/>
<accession>A0A449AHZ9</accession>
<comment type="cofactor">
    <cofactor evidence="8">
        <name>a divalent metal cation</name>
        <dbReference type="ChEBI" id="CHEBI:60240"/>
    </cofactor>
    <text evidence="8">Binds 2 divalent metal cations per subunit.</text>
</comment>
<evidence type="ECO:0000256" key="7">
    <source>
        <dbReference type="PIRSR" id="PIRSR001123-1"/>
    </source>
</evidence>
<dbReference type="EMBL" id="LR214986">
    <property type="protein sequence ID" value="VEU64627.1"/>
    <property type="molecule type" value="Genomic_DNA"/>
</dbReference>
<feature type="binding site" evidence="8">
    <location>
        <position position="326"/>
    </location>
    <ligand>
        <name>Zn(2+)</name>
        <dbReference type="ChEBI" id="CHEBI:29105"/>
        <label>2</label>
    </ligand>
</feature>
<geneLocation type="plasmid" evidence="9 10">
    <name>13</name>
</geneLocation>
<feature type="binding site" evidence="8">
    <location>
        <position position="70"/>
    </location>
    <ligand>
        <name>Zn(2+)</name>
        <dbReference type="ChEBI" id="CHEBI:29105"/>
        <label>1</label>
    </ligand>
</feature>
<organism evidence="9 10">
    <name type="scientific">Mycoplasmopsis cynos</name>
    <dbReference type="NCBI Taxonomy" id="171284"/>
    <lineage>
        <taxon>Bacteria</taxon>
        <taxon>Bacillati</taxon>
        <taxon>Mycoplasmatota</taxon>
        <taxon>Mycoplasmoidales</taxon>
        <taxon>Metamycoplasmataceae</taxon>
        <taxon>Mycoplasmopsis</taxon>
    </lineage>
</organism>
<sequence>MDQKYKQLFQRLDYYMKLQAPSRKEQPVADALKEGIKKHIFQITYDKTGSIIFSKKSKKTNVPKVVIAAHMDEVGYMIKSIKENGNILVSSIGGIWASSIIGTKAIVESSKTKQRFNGVFGHTSVHIMTKEKYNSAMTNDELYVDLGFKSDKEVYESNLNIGDSVYITGETIVLENNLVGGKAMDNRAGITALEFIANQIADVDLGCDVYLVGTTQEEVGSRGAKSMINLIKPDIAFALDTCASHDTFMAIEGIPVLGRGAAILVKDGGIIPDPKLINFISEIAKSNGIDTYKYIAAGGFTDSSELQFPDGGCSALTISIPQRYLHSPIGVASLFDIQSSIDLLVLFLKSLSKEVYDELFLFK</sequence>
<evidence type="ECO:0000256" key="3">
    <source>
        <dbReference type="ARBA" id="ARBA00022670"/>
    </source>
</evidence>
<reference evidence="9 10" key="1">
    <citation type="submission" date="2019-01" db="EMBL/GenBank/DDBJ databases">
        <authorList>
            <consortium name="Pathogen Informatics"/>
        </authorList>
    </citation>
    <scope>NUCLEOTIDE SEQUENCE [LARGE SCALE GENOMIC DNA]</scope>
    <source>
        <strain evidence="9 10">NCTC10142</strain>
        <plasmid evidence="10">13</plasmid>
    </source>
</reference>
<dbReference type="InterPro" id="IPR051464">
    <property type="entry name" value="Peptidase_M42_aminopept"/>
</dbReference>
<gene>
    <name evidence="9" type="primary">ysdC_1</name>
    <name evidence="9" type="ORF">NCTC10142_00383</name>
</gene>